<organism evidence="2 3">
    <name type="scientific">Desulfatitalea alkaliphila</name>
    <dbReference type="NCBI Taxonomy" id="2929485"/>
    <lineage>
        <taxon>Bacteria</taxon>
        <taxon>Pseudomonadati</taxon>
        <taxon>Thermodesulfobacteriota</taxon>
        <taxon>Desulfobacteria</taxon>
        <taxon>Desulfobacterales</taxon>
        <taxon>Desulfosarcinaceae</taxon>
        <taxon>Desulfatitalea</taxon>
    </lineage>
</organism>
<proteinExistence type="predicted"/>
<keyword evidence="3" id="KW-1185">Reference proteome</keyword>
<dbReference type="EMBL" id="JALJRB010000004">
    <property type="protein sequence ID" value="MCJ8500030.1"/>
    <property type="molecule type" value="Genomic_DNA"/>
</dbReference>
<evidence type="ECO:0000259" key="1">
    <source>
        <dbReference type="Pfam" id="PF12654"/>
    </source>
</evidence>
<dbReference type="Pfam" id="PF12654">
    <property type="entry name" value="DUF3786"/>
    <property type="match status" value="1"/>
</dbReference>
<sequence>MVGDGREKDDTLFRWADQLPDPLWQDVRSRDGQEAAQCVGATLTQSVFQVPMLGRIYQVDPVAQRITISVDPDYRVGFQSGVVLLYALARSMGVPPSGRMVSPMELTGGKLFFQGAHTLATRPLAECFAADPTTLADRANAMGAEAIGGADFAVRIPGLPLLPLYVLCWRGDGEDGARAFIGIDDRALFHLDLGAVFALTNVLVGRLTH</sequence>
<dbReference type="InterPro" id="IPR024264">
    <property type="entry name" value="DUF3786"/>
</dbReference>
<name>A0AA41R344_9BACT</name>
<evidence type="ECO:0000313" key="2">
    <source>
        <dbReference type="EMBL" id="MCJ8500030.1"/>
    </source>
</evidence>
<comment type="caution">
    <text evidence="2">The sequence shown here is derived from an EMBL/GenBank/DDBJ whole genome shotgun (WGS) entry which is preliminary data.</text>
</comment>
<dbReference type="Proteomes" id="UP001165427">
    <property type="component" value="Unassembled WGS sequence"/>
</dbReference>
<protein>
    <submittedName>
        <fullName evidence="2">DUF3786 domain-containing protein</fullName>
    </submittedName>
</protein>
<accession>A0AA41R344</accession>
<feature type="domain" description="DUF3786" evidence="1">
    <location>
        <begin position="33"/>
        <end position="205"/>
    </location>
</feature>
<dbReference type="RefSeq" id="WP_246903762.1">
    <property type="nucleotide sequence ID" value="NZ_JALJRB010000004.1"/>
</dbReference>
<reference evidence="2" key="1">
    <citation type="submission" date="2022-04" db="EMBL/GenBank/DDBJ databases">
        <title>Desulfatitalea alkaliphila sp. nov., a novel anaerobic sulfate-reducing bacterium isolated from terrestrial mud volcano, Taman Peninsula, Russia.</title>
        <authorList>
            <person name="Khomyakova M.A."/>
            <person name="Merkel A.Y."/>
            <person name="Slobodkin A.I."/>
        </authorList>
    </citation>
    <scope>NUCLEOTIDE SEQUENCE</scope>
    <source>
        <strain evidence="2">M08but</strain>
    </source>
</reference>
<dbReference type="AlphaFoldDB" id="A0AA41R344"/>
<evidence type="ECO:0000313" key="3">
    <source>
        <dbReference type="Proteomes" id="UP001165427"/>
    </source>
</evidence>
<gene>
    <name evidence="2" type="ORF">MRX98_05550</name>
</gene>